<dbReference type="PANTHER" id="PTHR13318:SF106">
    <property type="entry name" value="F-BOX_LRR-REPEAT PROTEIN 2"/>
    <property type="match status" value="1"/>
</dbReference>
<evidence type="ECO:0000313" key="2">
    <source>
        <dbReference type="EMBL" id="MED6164376.1"/>
    </source>
</evidence>
<evidence type="ECO:0000313" key="3">
    <source>
        <dbReference type="Proteomes" id="UP001341840"/>
    </source>
</evidence>
<dbReference type="EMBL" id="JASCZI010122499">
    <property type="protein sequence ID" value="MED6164376.1"/>
    <property type="molecule type" value="Genomic_DNA"/>
</dbReference>
<accession>A0ABU6UTB1</accession>
<dbReference type="InterPro" id="IPR006553">
    <property type="entry name" value="Leu-rich_rpt_Cys-con_subtyp"/>
</dbReference>
<dbReference type="SMART" id="SM00367">
    <property type="entry name" value="LRR_CC"/>
    <property type="match status" value="3"/>
</dbReference>
<dbReference type="Pfam" id="PF25372">
    <property type="entry name" value="DUF7885"/>
    <property type="match status" value="1"/>
</dbReference>
<protein>
    <recommendedName>
        <fullName evidence="1">F-box/LRR-repeat protein 15-like leucin rich repeat domain-containing protein</fullName>
    </recommendedName>
</protein>
<name>A0ABU6UTB1_9FABA</name>
<dbReference type="Gene3D" id="3.80.10.10">
    <property type="entry name" value="Ribonuclease Inhibitor"/>
    <property type="match status" value="2"/>
</dbReference>
<reference evidence="2 3" key="1">
    <citation type="journal article" date="2023" name="Plants (Basel)">
        <title>Bridging the Gap: Combining Genomics and Transcriptomics Approaches to Understand Stylosanthes scabra, an Orphan Legume from the Brazilian Caatinga.</title>
        <authorList>
            <person name="Ferreira-Neto J.R.C."/>
            <person name="da Silva M.D."/>
            <person name="Binneck E."/>
            <person name="de Melo N.F."/>
            <person name="da Silva R.H."/>
            <person name="de Melo A.L.T.M."/>
            <person name="Pandolfi V."/>
            <person name="Bustamante F.O."/>
            <person name="Brasileiro-Vidal A.C."/>
            <person name="Benko-Iseppon A.M."/>
        </authorList>
    </citation>
    <scope>NUCLEOTIDE SEQUENCE [LARGE SCALE GENOMIC DNA]</scope>
    <source>
        <tissue evidence="2">Leaves</tissue>
    </source>
</reference>
<feature type="non-terminal residue" evidence="2">
    <location>
        <position position="1"/>
    </location>
</feature>
<organism evidence="2 3">
    <name type="scientific">Stylosanthes scabra</name>
    <dbReference type="NCBI Taxonomy" id="79078"/>
    <lineage>
        <taxon>Eukaryota</taxon>
        <taxon>Viridiplantae</taxon>
        <taxon>Streptophyta</taxon>
        <taxon>Embryophyta</taxon>
        <taxon>Tracheophyta</taxon>
        <taxon>Spermatophyta</taxon>
        <taxon>Magnoliopsida</taxon>
        <taxon>eudicotyledons</taxon>
        <taxon>Gunneridae</taxon>
        <taxon>Pentapetalae</taxon>
        <taxon>rosids</taxon>
        <taxon>fabids</taxon>
        <taxon>Fabales</taxon>
        <taxon>Fabaceae</taxon>
        <taxon>Papilionoideae</taxon>
        <taxon>50 kb inversion clade</taxon>
        <taxon>dalbergioids sensu lato</taxon>
        <taxon>Dalbergieae</taxon>
        <taxon>Pterocarpus clade</taxon>
        <taxon>Stylosanthes</taxon>
    </lineage>
</organism>
<dbReference type="SUPFAM" id="SSF52047">
    <property type="entry name" value="RNI-like"/>
    <property type="match status" value="1"/>
</dbReference>
<dbReference type="InterPro" id="IPR057207">
    <property type="entry name" value="FBXL15_LRR"/>
</dbReference>
<dbReference type="Proteomes" id="UP001341840">
    <property type="component" value="Unassembled WGS sequence"/>
</dbReference>
<feature type="domain" description="F-box/LRR-repeat protein 15-like leucin rich repeat" evidence="1">
    <location>
        <begin position="282"/>
        <end position="399"/>
    </location>
</feature>
<sequence>WIVFILLIPNSCFPNLEELDLTLWEARDQPVEFAGAVEDMASGLQKLRKVSHSLSFLLRGRFLLIFCRNCESLEELHLGYYHPFYLEQNAIADAIRERPGLRSLTIDVVSSEKWIVSSVLIDALLSLKNLTCLNLSNMALSDALFCGLADAALPLRELKICSGFSKFGLSYLMRNCNLLQHLDLMSIELNVPPLEDPFIELSLLLPNLISLTLGHCGNLTVTEPTFFAVVRNCPLITKISTVIRECPLSTKICMDSTSVETKKVDEASLMSLAVNFHVKILSLICSEPLKDESVEMIASVCPNLEEISLNVAYSGVAQFVVDFQVPALLTLNLSGLEISDETLSAISKNCCWLKYLYLKSCKEITDKGVKKVVENCKQLRMMDLMSCEKVSADVVSWMIYASPSMRMLRPPYLFRKAIF</sequence>
<evidence type="ECO:0000259" key="1">
    <source>
        <dbReference type="Pfam" id="PF25372"/>
    </source>
</evidence>
<dbReference type="PANTHER" id="PTHR13318">
    <property type="entry name" value="PARTNER OF PAIRED, ISOFORM B-RELATED"/>
    <property type="match status" value="1"/>
</dbReference>
<comment type="caution">
    <text evidence="2">The sequence shown here is derived from an EMBL/GenBank/DDBJ whole genome shotgun (WGS) entry which is preliminary data.</text>
</comment>
<dbReference type="InterPro" id="IPR032675">
    <property type="entry name" value="LRR_dom_sf"/>
</dbReference>
<proteinExistence type="predicted"/>
<keyword evidence="3" id="KW-1185">Reference proteome</keyword>
<gene>
    <name evidence="2" type="ORF">PIB30_089393</name>
</gene>